<proteinExistence type="predicted"/>
<evidence type="ECO:0000313" key="2">
    <source>
        <dbReference type="Proteomes" id="UP000315103"/>
    </source>
</evidence>
<dbReference type="Proteomes" id="UP000315103">
    <property type="component" value="Unassembled WGS sequence"/>
</dbReference>
<comment type="caution">
    <text evidence="1">The sequence shown here is derived from an EMBL/GenBank/DDBJ whole genome shotgun (WGS) entry which is preliminary data.</text>
</comment>
<evidence type="ECO:0000313" key="1">
    <source>
        <dbReference type="EMBL" id="TVT29003.1"/>
    </source>
</evidence>
<sequence length="160" mass="18933">MNKSVIRFQTRGYLVEGDKMFELNAGGSMHGIRKIGGHQKKSEYRRLIQTATQYLKVQIDTDGRYEYGKFPHFDKRIGFYNVLRHTSTTYSLLEGLEYLNDKKGIEWAKLTIDHLLENFLYTDPEDPESAYIYDDTKMKTRCSKIERWLIRNTSMKQWTA</sequence>
<gene>
    <name evidence="1" type="ORF">FO441_01630</name>
</gene>
<dbReference type="AlphaFoldDB" id="A0A558AXM0"/>
<name>A0A558AXM0_9STAP</name>
<protein>
    <submittedName>
        <fullName evidence="1">Uncharacterized protein</fullName>
    </submittedName>
</protein>
<reference evidence="1 2" key="1">
    <citation type="submission" date="2019-07" db="EMBL/GenBank/DDBJ databases">
        <title>Salinicoccus cyprini sp. nov., isolated from gastro-intestinal tract of mirror carp, Cyprinus carpio var. specularis, collected from Gobind Sagar Reservoir, Himachal Pradesh, India.</title>
        <authorList>
            <person name="Talwar C."/>
            <person name="Singh A.K."/>
            <person name="Lal R."/>
            <person name="Negi R.K."/>
        </authorList>
    </citation>
    <scope>NUCLEOTIDE SEQUENCE [LARGE SCALE GENOMIC DNA]</scope>
    <source>
        <strain evidence="1 2">CT19</strain>
    </source>
</reference>
<keyword evidence="2" id="KW-1185">Reference proteome</keyword>
<accession>A0A558AXM0</accession>
<dbReference type="EMBL" id="VMSJ01000001">
    <property type="protein sequence ID" value="TVT29003.1"/>
    <property type="molecule type" value="Genomic_DNA"/>
</dbReference>
<organism evidence="1 2">
    <name type="scientific">Salinicoccus cyprini</name>
    <dbReference type="NCBI Taxonomy" id="2493691"/>
    <lineage>
        <taxon>Bacteria</taxon>
        <taxon>Bacillati</taxon>
        <taxon>Bacillota</taxon>
        <taxon>Bacilli</taxon>
        <taxon>Bacillales</taxon>
        <taxon>Staphylococcaceae</taxon>
        <taxon>Salinicoccus</taxon>
    </lineage>
</organism>
<dbReference type="OrthoDB" id="9810718at2"/>